<keyword evidence="2" id="KW-1185">Reference proteome</keyword>
<keyword evidence="1" id="KW-0547">Nucleotide-binding</keyword>
<keyword evidence="1" id="KW-0067">ATP-binding</keyword>
<name>A0AC61RN89_9BACT</name>
<dbReference type="Proteomes" id="UP000306319">
    <property type="component" value="Unassembled WGS sequence"/>
</dbReference>
<comment type="caution">
    <text evidence="1">The sequence shown here is derived from an EMBL/GenBank/DDBJ whole genome shotgun (WGS) entry which is preliminary data.</text>
</comment>
<accession>A0AC61RN89</accession>
<gene>
    <name evidence="1" type="ORF">E5331_03400</name>
</gene>
<evidence type="ECO:0000313" key="2">
    <source>
        <dbReference type="Proteomes" id="UP000306319"/>
    </source>
</evidence>
<proteinExistence type="predicted"/>
<sequence>MIFKRKLYDEMLKWKQDSKGSTALLIKGARRVGKSTLAQTFAEQEYKSYVAIDFASCRMEIRELFDDVSDLDYLFMRMQVLLGIELHERDSVIVFDEVQYCPKARQAIKYLVADGRYDYIETGSLISIRQNVKGILIPSEEEEMILNPLDYEEFQWALGNKVSIPIMRKLFESNKGIGDAGARGEMRNLRLYMLVGGMPQAVRTYLETNNMEKVDKMKRSIINLYEKDFIKIDPSGNTSKMFMAIPSQLASNWSRYQIYSATDGGRPDRLREQVFDMQDSMVVNLAYHANDPNVGFALHRDGNRFKMFMADTGLFITLAFWDKKFTENIIYEKLLSDKLSADLGYVYENLVAQMLKANGHELYYYTWPSDTSNHLYEVDFLLSNGTKIVPIEVKSSGYKTHKSLDLFCEKFSSRVSKRYLIYTKDLRKEESITYLPVYMTQFL</sequence>
<reference evidence="1" key="1">
    <citation type="submission" date="2019-04" db="EMBL/GenBank/DDBJ databases">
        <title>Microbes associate with the intestines of laboratory mice.</title>
        <authorList>
            <person name="Navarre W."/>
            <person name="Wong E."/>
            <person name="Huang K."/>
            <person name="Tropini C."/>
            <person name="Ng K."/>
            <person name="Yu B."/>
        </authorList>
    </citation>
    <scope>NUCLEOTIDE SEQUENCE</scope>
    <source>
        <strain evidence="1">NM04_E33</strain>
    </source>
</reference>
<protein>
    <submittedName>
        <fullName evidence="1">ATP-binding protein</fullName>
    </submittedName>
</protein>
<organism evidence="1 2">
    <name type="scientific">Lepagella muris</name>
    <dbReference type="NCBI Taxonomy" id="3032870"/>
    <lineage>
        <taxon>Bacteria</taxon>
        <taxon>Pseudomonadati</taxon>
        <taxon>Bacteroidota</taxon>
        <taxon>Bacteroidia</taxon>
        <taxon>Bacteroidales</taxon>
        <taxon>Muribaculaceae</taxon>
        <taxon>Lepagella</taxon>
    </lineage>
</organism>
<evidence type="ECO:0000313" key="1">
    <source>
        <dbReference type="EMBL" id="TGY80295.1"/>
    </source>
</evidence>
<dbReference type="EMBL" id="SRYB01000003">
    <property type="protein sequence ID" value="TGY80295.1"/>
    <property type="molecule type" value="Genomic_DNA"/>
</dbReference>